<name>A0A0C9W265_SPHS4</name>
<accession>A0A0C9W265</accession>
<protein>
    <submittedName>
        <fullName evidence="1">Uncharacterized protein</fullName>
    </submittedName>
</protein>
<evidence type="ECO:0000313" key="1">
    <source>
        <dbReference type="EMBL" id="KIJ45690.1"/>
    </source>
</evidence>
<dbReference type="Proteomes" id="UP000054279">
    <property type="component" value="Unassembled WGS sequence"/>
</dbReference>
<evidence type="ECO:0000313" key="2">
    <source>
        <dbReference type="Proteomes" id="UP000054279"/>
    </source>
</evidence>
<reference evidence="1 2" key="1">
    <citation type="submission" date="2014-06" db="EMBL/GenBank/DDBJ databases">
        <title>Evolutionary Origins and Diversification of the Mycorrhizal Mutualists.</title>
        <authorList>
            <consortium name="DOE Joint Genome Institute"/>
            <consortium name="Mycorrhizal Genomics Consortium"/>
            <person name="Kohler A."/>
            <person name="Kuo A."/>
            <person name="Nagy L.G."/>
            <person name="Floudas D."/>
            <person name="Copeland A."/>
            <person name="Barry K.W."/>
            <person name="Cichocki N."/>
            <person name="Veneault-Fourrey C."/>
            <person name="LaButti K."/>
            <person name="Lindquist E.A."/>
            <person name="Lipzen A."/>
            <person name="Lundell T."/>
            <person name="Morin E."/>
            <person name="Murat C."/>
            <person name="Riley R."/>
            <person name="Ohm R."/>
            <person name="Sun H."/>
            <person name="Tunlid A."/>
            <person name="Henrissat B."/>
            <person name="Grigoriev I.V."/>
            <person name="Hibbett D.S."/>
            <person name="Martin F."/>
        </authorList>
    </citation>
    <scope>NUCLEOTIDE SEQUENCE [LARGE SCALE GENOMIC DNA]</scope>
    <source>
        <strain evidence="1 2">SS14</strain>
    </source>
</reference>
<proteinExistence type="predicted"/>
<organism evidence="1 2">
    <name type="scientific">Sphaerobolus stellatus (strain SS14)</name>
    <dbReference type="NCBI Taxonomy" id="990650"/>
    <lineage>
        <taxon>Eukaryota</taxon>
        <taxon>Fungi</taxon>
        <taxon>Dikarya</taxon>
        <taxon>Basidiomycota</taxon>
        <taxon>Agaricomycotina</taxon>
        <taxon>Agaricomycetes</taxon>
        <taxon>Phallomycetidae</taxon>
        <taxon>Geastrales</taxon>
        <taxon>Sphaerobolaceae</taxon>
        <taxon>Sphaerobolus</taxon>
    </lineage>
</organism>
<dbReference type="HOGENOM" id="CLU_2307854_0_0_1"/>
<keyword evidence="2" id="KW-1185">Reference proteome</keyword>
<dbReference type="AlphaFoldDB" id="A0A0C9W265"/>
<dbReference type="EMBL" id="KN837111">
    <property type="protein sequence ID" value="KIJ45690.1"/>
    <property type="molecule type" value="Genomic_DNA"/>
</dbReference>
<sequence>MSKKFIPALVTTLRRVFKLARERDLRQATPLRIVPRELLPFLTEFEFCTTMDRLHMHNPDELAFLWKAYRNLSPTGCFPPAHTYKVIIGAYGGCNDIDNA</sequence>
<gene>
    <name evidence="1" type="ORF">M422DRAFT_29776</name>
</gene>